<reference evidence="2" key="1">
    <citation type="submission" date="2022-07" db="EMBL/GenBank/DDBJ databases">
        <title>Phylogenomic reconstructions and comparative analyses of Kickxellomycotina fungi.</title>
        <authorList>
            <person name="Reynolds N.K."/>
            <person name="Stajich J.E."/>
            <person name="Barry K."/>
            <person name="Grigoriev I.V."/>
            <person name="Crous P."/>
            <person name="Smith M.E."/>
        </authorList>
    </citation>
    <scope>NUCLEOTIDE SEQUENCE</scope>
    <source>
        <strain evidence="2">RSA 1196</strain>
    </source>
</reference>
<dbReference type="Proteomes" id="UP001150925">
    <property type="component" value="Unassembled WGS sequence"/>
</dbReference>
<gene>
    <name evidence="2" type="ORF">IWQ62_001102</name>
</gene>
<evidence type="ECO:0000256" key="1">
    <source>
        <dbReference type="SAM" id="SignalP"/>
    </source>
</evidence>
<evidence type="ECO:0000313" key="3">
    <source>
        <dbReference type="Proteomes" id="UP001150925"/>
    </source>
</evidence>
<comment type="caution">
    <text evidence="2">The sequence shown here is derived from an EMBL/GenBank/DDBJ whole genome shotgun (WGS) entry which is preliminary data.</text>
</comment>
<protein>
    <submittedName>
        <fullName evidence="2">Uncharacterized protein</fullName>
    </submittedName>
</protein>
<keyword evidence="3" id="KW-1185">Reference proteome</keyword>
<dbReference type="EMBL" id="JANBPY010000150">
    <property type="protein sequence ID" value="KAJ1968679.1"/>
    <property type="molecule type" value="Genomic_DNA"/>
</dbReference>
<keyword evidence="1" id="KW-0732">Signal</keyword>
<organism evidence="2 3">
    <name type="scientific">Dispira parvispora</name>
    <dbReference type="NCBI Taxonomy" id="1520584"/>
    <lineage>
        <taxon>Eukaryota</taxon>
        <taxon>Fungi</taxon>
        <taxon>Fungi incertae sedis</taxon>
        <taxon>Zoopagomycota</taxon>
        <taxon>Kickxellomycotina</taxon>
        <taxon>Dimargaritomycetes</taxon>
        <taxon>Dimargaritales</taxon>
        <taxon>Dimargaritaceae</taxon>
        <taxon>Dispira</taxon>
    </lineage>
</organism>
<feature type="chain" id="PRO_5040834145" evidence="1">
    <location>
        <begin position="24"/>
        <end position="98"/>
    </location>
</feature>
<name>A0A9W8AT82_9FUNG</name>
<proteinExistence type="predicted"/>
<sequence>MKVSILGWGALTYLLTLSPGLLANEDRVCKELREVMTAEELKPTTGLTEDTVKHQWIDFKQLSGKELLDFSPMFFLSRHKQPVEAFILIQELSDRTNK</sequence>
<accession>A0A9W8AT82</accession>
<dbReference type="AlphaFoldDB" id="A0A9W8AT82"/>
<feature type="signal peptide" evidence="1">
    <location>
        <begin position="1"/>
        <end position="23"/>
    </location>
</feature>
<feature type="non-terminal residue" evidence="2">
    <location>
        <position position="98"/>
    </location>
</feature>
<evidence type="ECO:0000313" key="2">
    <source>
        <dbReference type="EMBL" id="KAJ1968679.1"/>
    </source>
</evidence>